<gene>
    <name evidence="1" type="ORF">NCTC9637_01738</name>
</gene>
<dbReference type="EMBL" id="UGLB01000003">
    <property type="protein sequence ID" value="STT46850.1"/>
    <property type="molecule type" value="Genomic_DNA"/>
</dbReference>
<proteinExistence type="predicted"/>
<name>A0A377VWE1_KLEPN</name>
<protein>
    <submittedName>
        <fullName evidence="1">Uncharacterized protein</fullName>
    </submittedName>
</protein>
<sequence length="68" mass="8202">MIIIGSFEFLKYWSDLIDKKEIKKGDLSNQFLVDLVNKLIEYEREGLLKKIDSREFKHVKQDKNKKRT</sequence>
<accession>A0A377VWE1</accession>
<evidence type="ECO:0000313" key="1">
    <source>
        <dbReference type="EMBL" id="STT46850.1"/>
    </source>
</evidence>
<dbReference type="Proteomes" id="UP000255099">
    <property type="component" value="Unassembled WGS sequence"/>
</dbReference>
<dbReference type="RefSeq" id="WP_254784174.1">
    <property type="nucleotide sequence ID" value="NZ_FLBW01000001.1"/>
</dbReference>
<dbReference type="AlphaFoldDB" id="A0A377VWE1"/>
<reference evidence="1 2" key="1">
    <citation type="submission" date="2018-06" db="EMBL/GenBank/DDBJ databases">
        <authorList>
            <consortium name="Pathogen Informatics"/>
            <person name="Doyle S."/>
        </authorList>
    </citation>
    <scope>NUCLEOTIDE SEQUENCE [LARGE SCALE GENOMIC DNA]</scope>
    <source>
        <strain evidence="1 2">NCTC9637</strain>
    </source>
</reference>
<organism evidence="1 2">
    <name type="scientific">Klebsiella pneumoniae</name>
    <dbReference type="NCBI Taxonomy" id="573"/>
    <lineage>
        <taxon>Bacteria</taxon>
        <taxon>Pseudomonadati</taxon>
        <taxon>Pseudomonadota</taxon>
        <taxon>Gammaproteobacteria</taxon>
        <taxon>Enterobacterales</taxon>
        <taxon>Enterobacteriaceae</taxon>
        <taxon>Klebsiella/Raoultella group</taxon>
        <taxon>Klebsiella</taxon>
        <taxon>Klebsiella pneumoniae complex</taxon>
    </lineage>
</organism>
<evidence type="ECO:0000313" key="2">
    <source>
        <dbReference type="Proteomes" id="UP000255099"/>
    </source>
</evidence>